<dbReference type="SUPFAM" id="SSF52266">
    <property type="entry name" value="SGNH hydrolase"/>
    <property type="match status" value="1"/>
</dbReference>
<reference evidence="4 5" key="1">
    <citation type="submission" date="2016-10" db="EMBL/GenBank/DDBJ databases">
        <title>Comparative genomics uncovers the prolific and rare metabolic potential of the cyanobacterial genus Moorea.</title>
        <authorList>
            <person name="Leao T."/>
            <person name="Castelao G."/>
            <person name="Korobeynikov A."/>
            <person name="Monroe E.A."/>
            <person name="Podell S."/>
            <person name="Glukhov E."/>
            <person name="Allen E."/>
            <person name="Gerwick W.H."/>
            <person name="Gerwick L."/>
        </authorList>
    </citation>
    <scope>NUCLEOTIDE SEQUENCE [LARGE SCALE GENOMIC DNA]</scope>
    <source>
        <strain evidence="4 5">PNG5-198</strain>
    </source>
</reference>
<evidence type="ECO:0000313" key="4">
    <source>
        <dbReference type="EMBL" id="OLT58279.1"/>
    </source>
</evidence>
<evidence type="ECO:0000256" key="2">
    <source>
        <dbReference type="SAM" id="MobiDB-lite"/>
    </source>
</evidence>
<dbReference type="PANTHER" id="PTHR45648:SF22">
    <property type="entry name" value="GDSL LIPASE_ACYLHYDROLASE FAMILY PROTEIN (AFU_ORTHOLOGUE AFUA_4G14700)"/>
    <property type="match status" value="1"/>
</dbReference>
<evidence type="ECO:0000313" key="5">
    <source>
        <dbReference type="Proteomes" id="UP000186657"/>
    </source>
</evidence>
<name>A0A1U7MX67_9CYAN</name>
<dbReference type="PANTHER" id="PTHR45648">
    <property type="entry name" value="GDSL LIPASE/ACYLHYDROLASE FAMILY PROTEIN (AFU_ORTHOLOGUE AFUA_4G14700)"/>
    <property type="match status" value="1"/>
</dbReference>
<sequence>MKTQIAATGLVFFSLMLPLKANAVELFSKMYIFGDSLSDQGNLFNATAEQIPPSPPYFEGRFSNGPNWVDYLAGDLELNPTLFTTLGSGAIPTEGINFAFGGSTTGTENTVALTFSGLTGLPGLEQQIDAFTVPLIQAGQSADPEALYIVWAGGNDYLPTQGSFEPFTDTVTTLANLSDAVQDLTNVGAKNIMVVNLPDLGNTPIALALDGRVPGTTDALNTLTEDHNSGLSELLDQFSQTPDSDVNIIPVDVNSTFREILAQPTEFGLTNVTSPCLNIPAQFVCENPEEFLFWDLQHPTTGVYRIIADLALSALKDPNPDHNHPHPDHNHSHPANVPEPAMALGLFALGALGIGSKRIGKRGSGI</sequence>
<dbReference type="InterPro" id="IPR036514">
    <property type="entry name" value="SGNH_hydro_sf"/>
</dbReference>
<feature type="compositionally biased region" description="Basic and acidic residues" evidence="2">
    <location>
        <begin position="318"/>
        <end position="331"/>
    </location>
</feature>
<keyword evidence="1" id="KW-0378">Hydrolase</keyword>
<dbReference type="InterPro" id="IPR001087">
    <property type="entry name" value="GDSL"/>
</dbReference>
<dbReference type="CDD" id="cd01846">
    <property type="entry name" value="fatty_acyltransferase_like"/>
    <property type="match status" value="1"/>
</dbReference>
<proteinExistence type="predicted"/>
<comment type="caution">
    <text evidence="4">The sequence shown here is derived from an EMBL/GenBank/DDBJ whole genome shotgun (WGS) entry which is preliminary data.</text>
</comment>
<gene>
    <name evidence="4" type="ORF">BJP37_03685</name>
</gene>
<dbReference type="Pfam" id="PF00657">
    <property type="entry name" value="Lipase_GDSL"/>
    <property type="match status" value="1"/>
</dbReference>
<accession>A0A1U7MX67</accession>
<protein>
    <recommendedName>
        <fullName evidence="3">Ice-binding protein C-terminal domain-containing protein</fullName>
    </recommendedName>
</protein>
<feature type="domain" description="Ice-binding protein C-terminal" evidence="3">
    <location>
        <begin position="337"/>
        <end position="358"/>
    </location>
</feature>
<dbReference type="Pfam" id="PF07589">
    <property type="entry name" value="PEP-CTERM"/>
    <property type="match status" value="1"/>
</dbReference>
<dbReference type="Proteomes" id="UP000186657">
    <property type="component" value="Unassembled WGS sequence"/>
</dbReference>
<dbReference type="InterPro" id="IPR051058">
    <property type="entry name" value="GDSL_Est/Lipase"/>
</dbReference>
<dbReference type="InterPro" id="IPR013424">
    <property type="entry name" value="Ice-binding_C"/>
</dbReference>
<organism evidence="4 5">
    <name type="scientific">Moorena bouillonii PNG</name>
    <dbReference type="NCBI Taxonomy" id="568701"/>
    <lineage>
        <taxon>Bacteria</taxon>
        <taxon>Bacillati</taxon>
        <taxon>Cyanobacteriota</taxon>
        <taxon>Cyanophyceae</taxon>
        <taxon>Coleofasciculales</taxon>
        <taxon>Coleofasciculaceae</taxon>
        <taxon>Moorena</taxon>
    </lineage>
</organism>
<dbReference type="GO" id="GO:0016788">
    <property type="term" value="F:hydrolase activity, acting on ester bonds"/>
    <property type="evidence" value="ECO:0007669"/>
    <property type="project" value="InterPro"/>
</dbReference>
<evidence type="ECO:0000259" key="3">
    <source>
        <dbReference type="Pfam" id="PF07589"/>
    </source>
</evidence>
<dbReference type="EMBL" id="MKZS01000001">
    <property type="protein sequence ID" value="OLT58279.1"/>
    <property type="molecule type" value="Genomic_DNA"/>
</dbReference>
<keyword evidence="5" id="KW-1185">Reference proteome</keyword>
<dbReference type="AlphaFoldDB" id="A0A1U7MX67"/>
<feature type="region of interest" description="Disordered" evidence="2">
    <location>
        <begin position="317"/>
        <end position="337"/>
    </location>
</feature>
<evidence type="ECO:0000256" key="1">
    <source>
        <dbReference type="ARBA" id="ARBA00022801"/>
    </source>
</evidence>
<dbReference type="Gene3D" id="3.40.50.1110">
    <property type="entry name" value="SGNH hydrolase"/>
    <property type="match status" value="1"/>
</dbReference>
<dbReference type="RefSeq" id="WP_075896607.1">
    <property type="nucleotide sequence ID" value="NZ_MKZS01000001.1"/>
</dbReference>